<keyword evidence="9" id="KW-0472">Membrane</keyword>
<evidence type="ECO:0000256" key="3">
    <source>
        <dbReference type="ARBA" id="ARBA00022679"/>
    </source>
</evidence>
<name>A0A834SZ40_9FABA</name>
<keyword evidence="6" id="KW-0067">ATP-binding</keyword>
<keyword evidence="3" id="KW-0808">Transferase</keyword>
<protein>
    <recommendedName>
        <fullName evidence="1">non-specific serine/threonine protein kinase</fullName>
        <ecNumber evidence="1">2.7.11.1</ecNumber>
    </recommendedName>
</protein>
<evidence type="ECO:0000256" key="6">
    <source>
        <dbReference type="ARBA" id="ARBA00022840"/>
    </source>
</evidence>
<accession>A0A834SZ40</accession>
<evidence type="ECO:0000256" key="8">
    <source>
        <dbReference type="ARBA" id="ARBA00048679"/>
    </source>
</evidence>
<keyword evidence="11" id="KW-1185">Reference proteome</keyword>
<evidence type="ECO:0000313" key="10">
    <source>
        <dbReference type="EMBL" id="KAF7811947.1"/>
    </source>
</evidence>
<dbReference type="EC" id="2.7.11.1" evidence="1"/>
<keyword evidence="9" id="KW-0812">Transmembrane</keyword>
<keyword evidence="2" id="KW-0723">Serine/threonine-protein kinase</keyword>
<keyword evidence="5 10" id="KW-0418">Kinase</keyword>
<keyword evidence="4" id="KW-0547">Nucleotide-binding</keyword>
<organism evidence="10 11">
    <name type="scientific">Senna tora</name>
    <dbReference type="NCBI Taxonomy" id="362788"/>
    <lineage>
        <taxon>Eukaryota</taxon>
        <taxon>Viridiplantae</taxon>
        <taxon>Streptophyta</taxon>
        <taxon>Embryophyta</taxon>
        <taxon>Tracheophyta</taxon>
        <taxon>Spermatophyta</taxon>
        <taxon>Magnoliopsida</taxon>
        <taxon>eudicotyledons</taxon>
        <taxon>Gunneridae</taxon>
        <taxon>Pentapetalae</taxon>
        <taxon>rosids</taxon>
        <taxon>fabids</taxon>
        <taxon>Fabales</taxon>
        <taxon>Fabaceae</taxon>
        <taxon>Caesalpinioideae</taxon>
        <taxon>Cassia clade</taxon>
        <taxon>Senna</taxon>
    </lineage>
</organism>
<dbReference type="Proteomes" id="UP000634136">
    <property type="component" value="Unassembled WGS sequence"/>
</dbReference>
<dbReference type="EMBL" id="JAAIUW010000010">
    <property type="protein sequence ID" value="KAF7811947.1"/>
    <property type="molecule type" value="Genomic_DNA"/>
</dbReference>
<proteinExistence type="predicted"/>
<dbReference type="GO" id="GO:0005524">
    <property type="term" value="F:ATP binding"/>
    <property type="evidence" value="ECO:0007669"/>
    <property type="project" value="UniProtKB-KW"/>
</dbReference>
<evidence type="ECO:0000256" key="2">
    <source>
        <dbReference type="ARBA" id="ARBA00022527"/>
    </source>
</evidence>
<keyword evidence="10" id="KW-0675">Receptor</keyword>
<evidence type="ECO:0000256" key="5">
    <source>
        <dbReference type="ARBA" id="ARBA00022777"/>
    </source>
</evidence>
<dbReference type="GO" id="GO:0004674">
    <property type="term" value="F:protein serine/threonine kinase activity"/>
    <property type="evidence" value="ECO:0007669"/>
    <property type="project" value="UniProtKB-KW"/>
</dbReference>
<comment type="catalytic activity">
    <reaction evidence="7">
        <text>L-threonyl-[protein] + ATP = O-phospho-L-threonyl-[protein] + ADP + H(+)</text>
        <dbReference type="Rhea" id="RHEA:46608"/>
        <dbReference type="Rhea" id="RHEA-COMP:11060"/>
        <dbReference type="Rhea" id="RHEA-COMP:11605"/>
        <dbReference type="ChEBI" id="CHEBI:15378"/>
        <dbReference type="ChEBI" id="CHEBI:30013"/>
        <dbReference type="ChEBI" id="CHEBI:30616"/>
        <dbReference type="ChEBI" id="CHEBI:61977"/>
        <dbReference type="ChEBI" id="CHEBI:456216"/>
        <dbReference type="EC" id="2.7.11.1"/>
    </reaction>
</comment>
<evidence type="ECO:0000313" key="11">
    <source>
        <dbReference type="Proteomes" id="UP000634136"/>
    </source>
</evidence>
<dbReference type="PANTHER" id="PTHR48005:SF10">
    <property type="entry name" value="LEUCINE-RICH REPEAT RECEPTOR-LIKE TYROSINE-PROTEIN KINASE PXC3 ISOFORM X1"/>
    <property type="match status" value="1"/>
</dbReference>
<keyword evidence="9" id="KW-1133">Transmembrane helix</keyword>
<comment type="catalytic activity">
    <reaction evidence="8">
        <text>L-seryl-[protein] + ATP = O-phospho-L-seryl-[protein] + ADP + H(+)</text>
        <dbReference type="Rhea" id="RHEA:17989"/>
        <dbReference type="Rhea" id="RHEA-COMP:9863"/>
        <dbReference type="Rhea" id="RHEA-COMP:11604"/>
        <dbReference type="ChEBI" id="CHEBI:15378"/>
        <dbReference type="ChEBI" id="CHEBI:29999"/>
        <dbReference type="ChEBI" id="CHEBI:30616"/>
        <dbReference type="ChEBI" id="CHEBI:83421"/>
        <dbReference type="ChEBI" id="CHEBI:456216"/>
        <dbReference type="EC" id="2.7.11.1"/>
    </reaction>
</comment>
<dbReference type="OrthoDB" id="4062651at2759"/>
<dbReference type="PANTHER" id="PTHR48005">
    <property type="entry name" value="LEUCINE RICH REPEAT KINASE 2"/>
    <property type="match status" value="1"/>
</dbReference>
<evidence type="ECO:0000256" key="1">
    <source>
        <dbReference type="ARBA" id="ARBA00012513"/>
    </source>
</evidence>
<evidence type="ECO:0000256" key="7">
    <source>
        <dbReference type="ARBA" id="ARBA00047899"/>
    </source>
</evidence>
<evidence type="ECO:0000256" key="4">
    <source>
        <dbReference type="ARBA" id="ARBA00022741"/>
    </source>
</evidence>
<dbReference type="AlphaFoldDB" id="A0A834SZ40"/>
<dbReference type="Gene3D" id="1.10.510.10">
    <property type="entry name" value="Transferase(Phosphotransferase) domain 1"/>
    <property type="match status" value="1"/>
</dbReference>
<comment type="caution">
    <text evidence="10">The sequence shown here is derived from an EMBL/GenBank/DDBJ whole genome shotgun (WGS) entry which is preliminary data.</text>
</comment>
<sequence length="151" mass="16144">MPSTLQIVLNLSSNHFSGPIPRTLDAGNKDLICNNASSNTFSRSAKKGNFVFVAVLVAMVAAIFLVGQREYAYTTKVTTAGNVYSFEVILLELLTGKDAAVTNGTELNSTKQDHILDFNVSKSSQAVRNQMLAILKVALACVSTSPEASKT</sequence>
<gene>
    <name evidence="10" type="ORF">G2W53_032923</name>
</gene>
<evidence type="ECO:0000256" key="9">
    <source>
        <dbReference type="SAM" id="Phobius"/>
    </source>
</evidence>
<reference evidence="10" key="1">
    <citation type="submission" date="2020-09" db="EMBL/GenBank/DDBJ databases">
        <title>Genome-Enabled Discovery of Anthraquinone Biosynthesis in Senna tora.</title>
        <authorList>
            <person name="Kang S.-H."/>
            <person name="Pandey R.P."/>
            <person name="Lee C.-M."/>
            <person name="Sim J.-S."/>
            <person name="Jeong J.-T."/>
            <person name="Choi B.-S."/>
            <person name="Jung M."/>
            <person name="Ginzburg D."/>
            <person name="Zhao K."/>
            <person name="Won S.Y."/>
            <person name="Oh T.-J."/>
            <person name="Yu Y."/>
            <person name="Kim N.-H."/>
            <person name="Lee O.R."/>
            <person name="Lee T.-H."/>
            <person name="Bashyal P."/>
            <person name="Kim T.-S."/>
            <person name="Lee W.-H."/>
            <person name="Kawkins C."/>
            <person name="Kim C.-K."/>
            <person name="Kim J.S."/>
            <person name="Ahn B.O."/>
            <person name="Rhee S.Y."/>
            <person name="Sohng J.K."/>
        </authorList>
    </citation>
    <scope>NUCLEOTIDE SEQUENCE</scope>
    <source>
        <tissue evidence="10">Leaf</tissue>
    </source>
</reference>
<feature type="transmembrane region" description="Helical" evidence="9">
    <location>
        <begin position="50"/>
        <end position="67"/>
    </location>
</feature>
<dbReference type="InterPro" id="IPR051420">
    <property type="entry name" value="Ser_Thr_Kinases_DiverseReg"/>
</dbReference>